<reference evidence="8 9" key="1">
    <citation type="submission" date="2020-08" db="EMBL/GenBank/DDBJ databases">
        <title>Plant Genome Project.</title>
        <authorList>
            <person name="Zhang R.-G."/>
        </authorList>
    </citation>
    <scope>NUCLEOTIDE SEQUENCE [LARGE SCALE GENOMIC DNA]</scope>
    <source>
        <tissue evidence="8">Rhizome</tissue>
    </source>
</reference>
<evidence type="ECO:0000313" key="8">
    <source>
        <dbReference type="EMBL" id="KAG6468887.1"/>
    </source>
</evidence>
<dbReference type="EMBL" id="JACMSC010000022">
    <property type="protein sequence ID" value="KAG6468887.1"/>
    <property type="molecule type" value="Genomic_DNA"/>
</dbReference>
<dbReference type="InterPro" id="IPR004895">
    <property type="entry name" value="Prenylated_rab_accept_PRA1"/>
</dbReference>
<dbReference type="GO" id="GO:0016020">
    <property type="term" value="C:membrane"/>
    <property type="evidence" value="ECO:0007669"/>
    <property type="project" value="UniProtKB-SubCell"/>
</dbReference>
<organism evidence="8 9">
    <name type="scientific">Zingiber officinale</name>
    <name type="common">Ginger</name>
    <name type="synonym">Amomum zingiber</name>
    <dbReference type="NCBI Taxonomy" id="94328"/>
    <lineage>
        <taxon>Eukaryota</taxon>
        <taxon>Viridiplantae</taxon>
        <taxon>Streptophyta</taxon>
        <taxon>Embryophyta</taxon>
        <taxon>Tracheophyta</taxon>
        <taxon>Spermatophyta</taxon>
        <taxon>Magnoliopsida</taxon>
        <taxon>Liliopsida</taxon>
        <taxon>Zingiberales</taxon>
        <taxon>Zingiberaceae</taxon>
        <taxon>Zingiber</taxon>
    </lineage>
</organism>
<feature type="transmembrane region" description="Helical" evidence="7">
    <location>
        <begin position="75"/>
        <end position="92"/>
    </location>
</feature>
<evidence type="ECO:0000313" key="9">
    <source>
        <dbReference type="Proteomes" id="UP000734854"/>
    </source>
</evidence>
<comment type="function">
    <text evidence="1 7">May be involved in both secretory and endocytic intracellular trafficking in the endosomal/prevacuolar compartments.</text>
</comment>
<keyword evidence="7" id="KW-0813">Transport</keyword>
<accession>A0A8J5C9H3</accession>
<sequence length="123" mass="14247">MVWGSVTAEDLFNALHEVEWSSPSRSILEFFSRFTVPRSYSKWSSQLKCNLYYYITNYFILMFFVLAVGFLLKPLAVVAAFLTGLSNTFLNYRNLMVKQDLSELSFRNAITDLSEKPLIPPLR</sequence>
<evidence type="ECO:0000256" key="3">
    <source>
        <dbReference type="ARBA" id="ARBA00006483"/>
    </source>
</evidence>
<dbReference type="PANTHER" id="PTHR12859:SF0">
    <property type="entry name" value="PRA1 FAMILY PROTEIN"/>
    <property type="match status" value="1"/>
</dbReference>
<dbReference type="AlphaFoldDB" id="A0A8J5C9H3"/>
<name>A0A8J5C9H3_ZINOF</name>
<evidence type="ECO:0000256" key="2">
    <source>
        <dbReference type="ARBA" id="ARBA00004141"/>
    </source>
</evidence>
<dbReference type="GO" id="GO:0005783">
    <property type="term" value="C:endoplasmic reticulum"/>
    <property type="evidence" value="ECO:0007669"/>
    <property type="project" value="UniProtKB-ARBA"/>
</dbReference>
<evidence type="ECO:0000256" key="1">
    <source>
        <dbReference type="ARBA" id="ARBA00002501"/>
    </source>
</evidence>
<dbReference type="GO" id="GO:0016192">
    <property type="term" value="P:vesicle-mediated transport"/>
    <property type="evidence" value="ECO:0007669"/>
    <property type="project" value="UniProtKB-ARBA"/>
</dbReference>
<dbReference type="Proteomes" id="UP000734854">
    <property type="component" value="Unassembled WGS sequence"/>
</dbReference>
<keyword evidence="9" id="KW-1185">Reference proteome</keyword>
<comment type="similarity">
    <text evidence="3 7">Belongs to the PRA1 family.</text>
</comment>
<comment type="caution">
    <text evidence="8">The sequence shown here is derived from an EMBL/GenBank/DDBJ whole genome shotgun (WGS) entry which is preliminary data.</text>
</comment>
<evidence type="ECO:0000256" key="5">
    <source>
        <dbReference type="ARBA" id="ARBA00022989"/>
    </source>
</evidence>
<evidence type="ECO:0000256" key="7">
    <source>
        <dbReference type="RuleBase" id="RU363107"/>
    </source>
</evidence>
<dbReference type="Pfam" id="PF03208">
    <property type="entry name" value="PRA1"/>
    <property type="match status" value="1"/>
</dbReference>
<keyword evidence="4 7" id="KW-0812">Transmembrane</keyword>
<gene>
    <name evidence="8" type="ORF">ZIOFF_073582</name>
</gene>
<protein>
    <recommendedName>
        <fullName evidence="7">PRA1 family protein</fullName>
    </recommendedName>
</protein>
<keyword evidence="5 7" id="KW-1133">Transmembrane helix</keyword>
<evidence type="ECO:0000256" key="4">
    <source>
        <dbReference type="ARBA" id="ARBA00022692"/>
    </source>
</evidence>
<evidence type="ECO:0000256" key="6">
    <source>
        <dbReference type="ARBA" id="ARBA00023136"/>
    </source>
</evidence>
<dbReference type="PANTHER" id="PTHR12859">
    <property type="entry name" value="PRA1 PROTEIN"/>
    <property type="match status" value="1"/>
</dbReference>
<comment type="subcellular location">
    <subcellularLocation>
        <location evidence="2 7">Membrane</location>
        <topology evidence="2 7">Multi-pass membrane protein</topology>
    </subcellularLocation>
</comment>
<keyword evidence="6 7" id="KW-0472">Membrane</keyword>
<proteinExistence type="inferred from homology"/>
<feature type="transmembrane region" description="Helical" evidence="7">
    <location>
        <begin position="51"/>
        <end position="69"/>
    </location>
</feature>